<evidence type="ECO:0000256" key="4">
    <source>
        <dbReference type="ARBA" id="ARBA00022729"/>
    </source>
</evidence>
<evidence type="ECO:0000256" key="1">
    <source>
        <dbReference type="ARBA" id="ARBA00004191"/>
    </source>
</evidence>
<gene>
    <name evidence="9" type="ORF">FOB60_000872</name>
</gene>
<comment type="subcellular location">
    <subcellularLocation>
        <location evidence="1">Secreted</location>
        <location evidence="1">Cell wall</location>
    </subcellularLocation>
</comment>
<organism evidence="9 10">
    <name type="scientific">Candida parapsilosis</name>
    <name type="common">Yeast</name>
    <dbReference type="NCBI Taxonomy" id="5480"/>
    <lineage>
        <taxon>Eukaryota</taxon>
        <taxon>Fungi</taxon>
        <taxon>Dikarya</taxon>
        <taxon>Ascomycota</taxon>
        <taxon>Saccharomycotina</taxon>
        <taxon>Pichiomycetes</taxon>
        <taxon>Debaryomycetaceae</taxon>
        <taxon>Candida/Lodderomyces clade</taxon>
        <taxon>Candida</taxon>
    </lineage>
</organism>
<sequence length="430" mass="49558">MLSPRLLASFATINLIQAYYIPASGEDWTKYKPSCDYLPGSFTTLPFKFGIVVNPYIVTNEGELLEPEVESIERSITTSFVTSVVTPAPKATKTKDIIVQITDGQVQKVNEELCDPEEKKKLGLDEEHYHQHHDHDGYLSDKYGAKFDDKYGDKYGGKHKDGHYNENHRDGEFYDKDEKFGDHKHFDDDDKYNKEKQFNDKDFDKETVLSKRDELEIEDAHDIGGDIKDKPFDEHSKHYKDKHGLKGDDYDYENKHHLEKGEKDHNEYYNEHERSKQYESHEGSYTEHKDFKERYPHNDHKGHNHKDHNDHNGGAHDFFHDDDFASPVYSVACYTNATLRMSLHDSILRDSDDRIGCIVSGHQFQFDGPTPQHGAVFAAGWSVTKDGQLALGNSTKFYQCASGHFYNLYDQSIGFQCHPVTLDVVELIDC</sequence>
<evidence type="ECO:0000259" key="8">
    <source>
        <dbReference type="Pfam" id="PF22799"/>
    </source>
</evidence>
<dbReference type="GO" id="GO:0005199">
    <property type="term" value="F:structural constituent of cell wall"/>
    <property type="evidence" value="ECO:0007669"/>
    <property type="project" value="TreeGrafter"/>
</dbReference>
<dbReference type="EMBL" id="JABWAB010000001">
    <property type="protein sequence ID" value="KAF6059290.1"/>
    <property type="molecule type" value="Genomic_DNA"/>
</dbReference>
<keyword evidence="2" id="KW-0134">Cell wall</keyword>
<dbReference type="PANTHER" id="PTHR47254">
    <property type="entry name" value="CELL WALL MANNOPROTEIN CIS3-RELATED"/>
    <property type="match status" value="1"/>
</dbReference>
<proteinExistence type="inferred from homology"/>
<feature type="region of interest" description="Disordered" evidence="6">
    <location>
        <begin position="222"/>
        <end position="314"/>
    </location>
</feature>
<keyword evidence="3" id="KW-0964">Secreted</keyword>
<evidence type="ECO:0000256" key="7">
    <source>
        <dbReference type="SAM" id="SignalP"/>
    </source>
</evidence>
<comment type="caution">
    <text evidence="9">The sequence shown here is derived from an EMBL/GenBank/DDBJ whole genome shotgun (WGS) entry which is preliminary data.</text>
</comment>
<accession>A0A8X7NQ59</accession>
<evidence type="ECO:0000256" key="2">
    <source>
        <dbReference type="ARBA" id="ARBA00022512"/>
    </source>
</evidence>
<dbReference type="InterPro" id="IPR054508">
    <property type="entry name" value="PIR1-like_C"/>
</dbReference>
<evidence type="ECO:0000313" key="9">
    <source>
        <dbReference type="EMBL" id="KAF6059290.1"/>
    </source>
</evidence>
<protein>
    <recommendedName>
        <fullName evidence="8">Cell wall mannoprotein PIR1-like C-terminal domain-containing protein</fullName>
    </recommendedName>
</protein>
<reference evidence="9" key="1">
    <citation type="submission" date="2020-03" db="EMBL/GenBank/DDBJ databases">
        <title>FDA dAtabase for Regulatory Grade micrObial Sequences (FDA-ARGOS): Supporting development and validation of Infectious Disease Dx tests.</title>
        <authorList>
            <person name="Campos J."/>
            <person name="Goldberg B."/>
            <person name="Tallon L."/>
            <person name="Sadzewicz L."/>
            <person name="Vavikolanu K."/>
            <person name="Mehta A."/>
            <person name="Aluvathingal J."/>
            <person name="Nadendla S."/>
            <person name="Nandy P."/>
            <person name="Geyer C."/>
            <person name="Yan Y."/>
            <person name="Sichtig H."/>
        </authorList>
    </citation>
    <scope>NUCLEOTIDE SEQUENCE [LARGE SCALE GENOMIC DNA]</scope>
    <source>
        <strain evidence="9">FDAARGOS_652</strain>
    </source>
</reference>
<evidence type="ECO:0000256" key="3">
    <source>
        <dbReference type="ARBA" id="ARBA00022525"/>
    </source>
</evidence>
<dbReference type="AlphaFoldDB" id="A0A8X7NQ59"/>
<dbReference type="GO" id="GO:0009277">
    <property type="term" value="C:fungal-type cell wall"/>
    <property type="evidence" value="ECO:0007669"/>
    <property type="project" value="TreeGrafter"/>
</dbReference>
<dbReference type="PANTHER" id="PTHR47254:SF1">
    <property type="entry name" value="CELL WALL MANNOPROTEIN CIS3-RELATED"/>
    <property type="match status" value="1"/>
</dbReference>
<dbReference type="Pfam" id="PF22799">
    <property type="entry name" value="PIR1-like_C"/>
    <property type="match status" value="1"/>
</dbReference>
<keyword evidence="4 7" id="KW-0732">Signal</keyword>
<evidence type="ECO:0000313" key="10">
    <source>
        <dbReference type="Proteomes" id="UP000590412"/>
    </source>
</evidence>
<evidence type="ECO:0000256" key="6">
    <source>
        <dbReference type="SAM" id="MobiDB-lite"/>
    </source>
</evidence>
<dbReference type="InterPro" id="IPR051153">
    <property type="entry name" value="Yeast_CWMannoprotein_PIR"/>
</dbReference>
<dbReference type="OrthoDB" id="5415592at2759"/>
<dbReference type="GO" id="GO:0031505">
    <property type="term" value="P:fungal-type cell wall organization"/>
    <property type="evidence" value="ECO:0007669"/>
    <property type="project" value="TreeGrafter"/>
</dbReference>
<dbReference type="Proteomes" id="UP000590412">
    <property type="component" value="Unassembled WGS sequence"/>
</dbReference>
<comment type="similarity">
    <text evidence="5">Belongs to the PIR protein family.</text>
</comment>
<feature type="signal peptide" evidence="7">
    <location>
        <begin position="1"/>
        <end position="18"/>
    </location>
</feature>
<evidence type="ECO:0000256" key="5">
    <source>
        <dbReference type="ARBA" id="ARBA00038219"/>
    </source>
</evidence>
<name>A0A8X7NQ59_CANPA</name>
<feature type="domain" description="Cell wall mannoprotein PIR1-like C-terminal" evidence="8">
    <location>
        <begin position="347"/>
        <end position="420"/>
    </location>
</feature>
<feature type="chain" id="PRO_5044694609" description="Cell wall mannoprotein PIR1-like C-terminal domain-containing protein" evidence="7">
    <location>
        <begin position="19"/>
        <end position="430"/>
    </location>
</feature>